<gene>
    <name evidence="1" type="ORF">KAK06_13205</name>
</gene>
<dbReference type="InterPro" id="IPR007833">
    <property type="entry name" value="Capsule_polysaccharide_synth"/>
</dbReference>
<dbReference type="Pfam" id="PF05159">
    <property type="entry name" value="Capsule_synth"/>
    <property type="match status" value="2"/>
</dbReference>
<dbReference type="CDD" id="cd16439">
    <property type="entry name" value="beta_Kdo_transferase_KpsC_2"/>
    <property type="match status" value="1"/>
</dbReference>
<sequence length="675" mass="74168">MPELDACAALLSGRRLWAPTAGVARIATLPELLHGARLVRSPAEADAVLAWGRKPSAERAEAQARRHGLPLLRLEDGFLRSLALGPDAPPWSVVLDDEGIYYDASQPSRLERLIAAGVDAAQAARAEALRQAWCEARVSKYNLARDRDPASLAQLAREGDVLVVDQTAGDAAIAHGGADARSFARMLEAALDEHPGARVLLKVHPDVMAGRKSGHFSPGTLSPGAAQRVVWLADPVHPPDLLQQVAAVYVVTSQMGFEALLWRRPLRCFGLPFYAGWGLSRDEQTLARRPPARLQALVHAALVDYPRQVHPHGGARCTPEALVQAVGWLRQQRQQDPERVTAVGFSWWKRPILQRFMPGSQVRFQSARQPLAGGEHLVLWGRATPPAGAAPASVRRVEDGFLRSVGLGAEMRQPLSWVIDAQGLYYDATAPSQLEQWLQSGEVSAALRERAAALRQRILAARLTKYNLAGRAWQRPAGERPVLLVVGQVEADESLRWGAPGLRRNADLLRAARAERPDAWLVYKPHPDVVAGLRRAGDGEANAHALADEVVVDVPIDQLLDQVDEVHVLTSLAGFEALLRQRRVVCWGAPFYAGWGLTEDRVALPRRQRRLDLDSLVAASLILYPRYVDPASGLPCPPERAIDALLAWRERPAEGRARRAARRWLLGWARRLRGR</sequence>
<dbReference type="RefSeq" id="WP_210802585.1">
    <property type="nucleotide sequence ID" value="NZ_JAGQDE010000011.1"/>
</dbReference>
<proteinExistence type="predicted"/>
<dbReference type="GO" id="GO:0015774">
    <property type="term" value="P:polysaccharide transport"/>
    <property type="evidence" value="ECO:0007669"/>
    <property type="project" value="InterPro"/>
</dbReference>
<evidence type="ECO:0000313" key="1">
    <source>
        <dbReference type="EMBL" id="MBQ0959904.1"/>
    </source>
</evidence>
<accession>A0A940YI64</accession>
<name>A0A940YI64_9BURK</name>
<protein>
    <submittedName>
        <fullName evidence="1">Capsular polysaccharide biosynthesis protein</fullName>
    </submittedName>
</protein>
<comment type="caution">
    <text evidence="1">The sequence shown here is derived from an EMBL/GenBank/DDBJ whole genome shotgun (WGS) entry which is preliminary data.</text>
</comment>
<dbReference type="CDD" id="cd16440">
    <property type="entry name" value="beta_Kdo_transferase_KpsC_1"/>
    <property type="match status" value="1"/>
</dbReference>
<dbReference type="AlphaFoldDB" id="A0A940YI64"/>
<reference evidence="1" key="1">
    <citation type="submission" date="2021-04" db="EMBL/GenBank/DDBJ databases">
        <title>The genome sequence of Ideonella sp. 4Y11.</title>
        <authorList>
            <person name="Liu Y."/>
        </authorList>
    </citation>
    <scope>NUCLEOTIDE SEQUENCE</scope>
    <source>
        <strain evidence="1">4Y11</strain>
    </source>
</reference>
<dbReference type="EMBL" id="JAGQDE010000011">
    <property type="protein sequence ID" value="MBQ0959904.1"/>
    <property type="molecule type" value="Genomic_DNA"/>
</dbReference>
<evidence type="ECO:0000313" key="2">
    <source>
        <dbReference type="Proteomes" id="UP000678374"/>
    </source>
</evidence>
<dbReference type="Proteomes" id="UP000678374">
    <property type="component" value="Unassembled WGS sequence"/>
</dbReference>
<dbReference type="GO" id="GO:0000271">
    <property type="term" value="P:polysaccharide biosynthetic process"/>
    <property type="evidence" value="ECO:0007669"/>
    <property type="project" value="InterPro"/>
</dbReference>
<keyword evidence="2" id="KW-1185">Reference proteome</keyword>
<organism evidence="1 2">
    <name type="scientific">Ideonella aquatica</name>
    <dbReference type="NCBI Taxonomy" id="2824119"/>
    <lineage>
        <taxon>Bacteria</taxon>
        <taxon>Pseudomonadati</taxon>
        <taxon>Pseudomonadota</taxon>
        <taxon>Betaproteobacteria</taxon>
        <taxon>Burkholderiales</taxon>
        <taxon>Sphaerotilaceae</taxon>
        <taxon>Ideonella</taxon>
    </lineage>
</organism>